<sequence length="300" mass="33401">MQYDGNGALLRSEAPDLKLINRGKVRDIYDLGDSLLFVASDRLSAFDVVLPNGIPNKGKVLTQISLFWFEFLKGIPNHLITADLSSIPALKPYVKDLQDRAIVVKKAKVLPIECIVRGYLVGSGWKDYQQTGMVSGIKLRAGYQQASKLDCPLFTPSTKAEQGEHDEAISFEGVAGLIGQDYAAQIRDMALDIYTRARDYAETRGIIVADTKFEFGVIDGRVILVDEVLTPDSSRFWPAASYQVGTSPVSLDKQYVRDYLETLDWNKKAPGPNLPAKVVSRTAAKYVEAYEVLTNRKWKF</sequence>
<comment type="similarity">
    <text evidence="2">Belongs to the SAICAR synthetase family.</text>
</comment>
<keyword evidence="4 9" id="KW-0436">Ligase</keyword>
<evidence type="ECO:0000256" key="6">
    <source>
        <dbReference type="ARBA" id="ARBA00022755"/>
    </source>
</evidence>
<dbReference type="PANTHER" id="PTHR43700:SF1">
    <property type="entry name" value="PHOSPHORIBOSYLAMINOIMIDAZOLE-SUCCINOCARBOXAMIDE SYNTHASE"/>
    <property type="match status" value="1"/>
</dbReference>
<feature type="domain" description="SAICAR synthetase/ADE2 N-terminal" evidence="8">
    <location>
        <begin position="20"/>
        <end position="269"/>
    </location>
</feature>
<comment type="pathway">
    <text evidence="1">Purine metabolism; IMP biosynthesis via de novo pathway; 5-amino-1-(5-phospho-D-ribosyl)imidazole-4-carboxamide from 5-amino-1-(5-phospho-D-ribosyl)imidazole-4-carboxylate: step 1/2.</text>
</comment>
<evidence type="ECO:0000256" key="3">
    <source>
        <dbReference type="ARBA" id="ARBA00012217"/>
    </source>
</evidence>
<dbReference type="AlphaFoldDB" id="A0A645C8J3"/>
<dbReference type="InterPro" id="IPR001636">
    <property type="entry name" value="SAICAR_synth"/>
</dbReference>
<keyword evidence="5" id="KW-0547">Nucleotide-binding</keyword>
<dbReference type="Gene3D" id="3.30.470.20">
    <property type="entry name" value="ATP-grasp fold, B domain"/>
    <property type="match status" value="1"/>
</dbReference>
<dbReference type="GO" id="GO:0005737">
    <property type="term" value="C:cytoplasm"/>
    <property type="evidence" value="ECO:0007669"/>
    <property type="project" value="TreeGrafter"/>
</dbReference>
<evidence type="ECO:0000256" key="4">
    <source>
        <dbReference type="ARBA" id="ARBA00022598"/>
    </source>
</evidence>
<dbReference type="GO" id="GO:0006189">
    <property type="term" value="P:'de novo' IMP biosynthetic process"/>
    <property type="evidence" value="ECO:0007669"/>
    <property type="project" value="UniProtKB-UniPathway"/>
</dbReference>
<dbReference type="SUPFAM" id="SSF56104">
    <property type="entry name" value="SAICAR synthase-like"/>
    <property type="match status" value="1"/>
</dbReference>
<keyword evidence="7" id="KW-0067">ATP-binding</keyword>
<keyword evidence="6" id="KW-0658">Purine biosynthesis</keyword>
<organism evidence="9">
    <name type="scientific">bioreactor metagenome</name>
    <dbReference type="NCBI Taxonomy" id="1076179"/>
    <lineage>
        <taxon>unclassified sequences</taxon>
        <taxon>metagenomes</taxon>
        <taxon>ecological metagenomes</taxon>
    </lineage>
</organism>
<dbReference type="UniPathway" id="UPA00074">
    <property type="reaction ID" value="UER00131"/>
</dbReference>
<dbReference type="GO" id="GO:0004639">
    <property type="term" value="F:phosphoribosylaminoimidazolesuccinocarboxamide synthase activity"/>
    <property type="evidence" value="ECO:0007669"/>
    <property type="project" value="UniProtKB-EC"/>
</dbReference>
<dbReference type="PANTHER" id="PTHR43700">
    <property type="entry name" value="PHOSPHORIBOSYLAMINOIMIDAZOLE-SUCCINOCARBOXAMIDE SYNTHASE"/>
    <property type="match status" value="1"/>
</dbReference>
<comment type="caution">
    <text evidence="9">The sequence shown here is derived from an EMBL/GenBank/DDBJ whole genome shotgun (WGS) entry which is preliminary data.</text>
</comment>
<protein>
    <recommendedName>
        <fullName evidence="3">phosphoribosylaminoimidazolesuccinocarboxamide synthase</fullName>
        <ecNumber evidence="3">6.3.2.6</ecNumber>
    </recommendedName>
</protein>
<gene>
    <name evidence="9" type="primary">purC_37</name>
    <name evidence="9" type="ORF">SDC9_119156</name>
</gene>
<dbReference type="Pfam" id="PF01259">
    <property type="entry name" value="SAICAR_synt"/>
    <property type="match status" value="1"/>
</dbReference>
<evidence type="ECO:0000259" key="8">
    <source>
        <dbReference type="Pfam" id="PF01259"/>
    </source>
</evidence>
<dbReference type="CDD" id="cd01414">
    <property type="entry name" value="SAICAR_synt_Sc"/>
    <property type="match status" value="1"/>
</dbReference>
<dbReference type="Gene3D" id="3.30.200.20">
    <property type="entry name" value="Phosphorylase Kinase, domain 1"/>
    <property type="match status" value="1"/>
</dbReference>
<evidence type="ECO:0000313" key="9">
    <source>
        <dbReference type="EMBL" id="MPM72183.1"/>
    </source>
</evidence>
<dbReference type="InterPro" id="IPR028923">
    <property type="entry name" value="SAICAR_synt/ADE2_N"/>
</dbReference>
<evidence type="ECO:0000256" key="2">
    <source>
        <dbReference type="ARBA" id="ARBA00010190"/>
    </source>
</evidence>
<evidence type="ECO:0000256" key="1">
    <source>
        <dbReference type="ARBA" id="ARBA00004672"/>
    </source>
</evidence>
<dbReference type="GO" id="GO:0005524">
    <property type="term" value="F:ATP binding"/>
    <property type="evidence" value="ECO:0007669"/>
    <property type="project" value="UniProtKB-KW"/>
</dbReference>
<dbReference type="FunFam" id="3.30.470.20:FF:000015">
    <property type="entry name" value="Phosphoribosylaminoimidazole-succinocarboxamide synthase"/>
    <property type="match status" value="1"/>
</dbReference>
<proteinExistence type="inferred from homology"/>
<dbReference type="NCBIfam" id="TIGR00081">
    <property type="entry name" value="purC"/>
    <property type="match status" value="1"/>
</dbReference>
<dbReference type="EMBL" id="VSSQ01024585">
    <property type="protein sequence ID" value="MPM72183.1"/>
    <property type="molecule type" value="Genomic_DNA"/>
</dbReference>
<reference evidence="9" key="1">
    <citation type="submission" date="2019-08" db="EMBL/GenBank/DDBJ databases">
        <authorList>
            <person name="Kucharzyk K."/>
            <person name="Murdoch R.W."/>
            <person name="Higgins S."/>
            <person name="Loffler F."/>
        </authorList>
    </citation>
    <scope>NUCLEOTIDE SEQUENCE</scope>
</reference>
<name>A0A645C8J3_9ZZZZ</name>
<evidence type="ECO:0000256" key="7">
    <source>
        <dbReference type="ARBA" id="ARBA00022840"/>
    </source>
</evidence>
<dbReference type="EC" id="6.3.2.6" evidence="3"/>
<evidence type="ECO:0000256" key="5">
    <source>
        <dbReference type="ARBA" id="ARBA00022741"/>
    </source>
</evidence>
<accession>A0A645C8J3</accession>
<dbReference type="NCBIfam" id="NF010568">
    <property type="entry name" value="PRK13961.1"/>
    <property type="match status" value="1"/>
</dbReference>
<dbReference type="HAMAP" id="MF_00137">
    <property type="entry name" value="SAICAR_synth"/>
    <property type="match status" value="1"/>
</dbReference>